<dbReference type="Pfam" id="PF13405">
    <property type="entry name" value="EF-hand_6"/>
    <property type="match status" value="1"/>
</dbReference>
<accession>A0A5C7H5N7</accession>
<dbReference type="AlphaFoldDB" id="A0A5C7H5N7"/>
<dbReference type="PROSITE" id="PS00018">
    <property type="entry name" value="EF_HAND_1"/>
    <property type="match status" value="1"/>
</dbReference>
<dbReference type="InterPro" id="IPR018247">
    <property type="entry name" value="EF_Hand_1_Ca_BS"/>
</dbReference>
<dbReference type="CDD" id="cd00051">
    <property type="entry name" value="EFh"/>
    <property type="match status" value="1"/>
</dbReference>
<evidence type="ECO:0000259" key="2">
    <source>
        <dbReference type="PROSITE" id="PS50222"/>
    </source>
</evidence>
<sequence>MAGCVNVRGIDKGCRRTWGWSSTDQKQAAPVRVTNLTEEELKTVFKRFATNGDGRLSKQELKDAFNSLGSRFSTWRAWRVLCHADANGDGYISENELDGLVKYCVKHDYAKK</sequence>
<comment type="caution">
    <text evidence="3">The sequence shown here is derived from an EMBL/GenBank/DDBJ whole genome shotgun (WGS) entry which is preliminary data.</text>
</comment>
<dbReference type="Pfam" id="PF13202">
    <property type="entry name" value="EF-hand_5"/>
    <property type="match status" value="1"/>
</dbReference>
<keyword evidence="4" id="KW-1185">Reference proteome</keyword>
<dbReference type="Gene3D" id="1.10.238.10">
    <property type="entry name" value="EF-hand"/>
    <property type="match status" value="1"/>
</dbReference>
<name>A0A5C7H5N7_9ROSI</name>
<dbReference type="SMART" id="SM00054">
    <property type="entry name" value="EFh"/>
    <property type="match status" value="2"/>
</dbReference>
<dbReference type="Proteomes" id="UP000323000">
    <property type="component" value="Chromosome 10"/>
</dbReference>
<organism evidence="3 4">
    <name type="scientific">Acer yangbiense</name>
    <dbReference type="NCBI Taxonomy" id="1000413"/>
    <lineage>
        <taxon>Eukaryota</taxon>
        <taxon>Viridiplantae</taxon>
        <taxon>Streptophyta</taxon>
        <taxon>Embryophyta</taxon>
        <taxon>Tracheophyta</taxon>
        <taxon>Spermatophyta</taxon>
        <taxon>Magnoliopsida</taxon>
        <taxon>eudicotyledons</taxon>
        <taxon>Gunneridae</taxon>
        <taxon>Pentapetalae</taxon>
        <taxon>rosids</taxon>
        <taxon>malvids</taxon>
        <taxon>Sapindales</taxon>
        <taxon>Sapindaceae</taxon>
        <taxon>Hippocastanoideae</taxon>
        <taxon>Acereae</taxon>
        <taxon>Acer</taxon>
    </lineage>
</organism>
<feature type="domain" description="EF-hand" evidence="2">
    <location>
        <begin position="36"/>
        <end position="71"/>
    </location>
</feature>
<reference evidence="4" key="1">
    <citation type="journal article" date="2019" name="Gigascience">
        <title>De novo genome assembly of the endangered Acer yangbiense, a plant species with extremely small populations endemic to Yunnan Province, China.</title>
        <authorList>
            <person name="Yang J."/>
            <person name="Wariss H.M."/>
            <person name="Tao L."/>
            <person name="Zhang R."/>
            <person name="Yun Q."/>
            <person name="Hollingsworth P."/>
            <person name="Dao Z."/>
            <person name="Luo G."/>
            <person name="Guo H."/>
            <person name="Ma Y."/>
            <person name="Sun W."/>
        </authorList>
    </citation>
    <scope>NUCLEOTIDE SEQUENCE [LARGE SCALE GENOMIC DNA]</scope>
    <source>
        <strain evidence="4">cv. Malutang</strain>
    </source>
</reference>
<gene>
    <name evidence="3" type="ORF">EZV62_021562</name>
</gene>
<keyword evidence="1" id="KW-0106">Calcium</keyword>
<evidence type="ECO:0000313" key="3">
    <source>
        <dbReference type="EMBL" id="TXG52393.1"/>
    </source>
</evidence>
<dbReference type="SUPFAM" id="SSF47473">
    <property type="entry name" value="EF-hand"/>
    <property type="match status" value="1"/>
</dbReference>
<evidence type="ECO:0000313" key="4">
    <source>
        <dbReference type="Proteomes" id="UP000323000"/>
    </source>
</evidence>
<dbReference type="InterPro" id="IPR011992">
    <property type="entry name" value="EF-hand-dom_pair"/>
</dbReference>
<dbReference type="PROSITE" id="PS50222">
    <property type="entry name" value="EF_HAND_2"/>
    <property type="match status" value="2"/>
</dbReference>
<dbReference type="InterPro" id="IPR002048">
    <property type="entry name" value="EF_hand_dom"/>
</dbReference>
<dbReference type="GO" id="GO:0005509">
    <property type="term" value="F:calcium ion binding"/>
    <property type="evidence" value="ECO:0007669"/>
    <property type="project" value="InterPro"/>
</dbReference>
<dbReference type="OrthoDB" id="26525at2759"/>
<evidence type="ECO:0000256" key="1">
    <source>
        <dbReference type="ARBA" id="ARBA00022837"/>
    </source>
</evidence>
<dbReference type="EMBL" id="VAHF01000010">
    <property type="protein sequence ID" value="TXG52393.1"/>
    <property type="molecule type" value="Genomic_DNA"/>
</dbReference>
<feature type="domain" description="EF-hand" evidence="2">
    <location>
        <begin position="83"/>
        <end position="107"/>
    </location>
</feature>
<proteinExistence type="predicted"/>
<protein>
    <recommendedName>
        <fullName evidence="2">EF-hand domain-containing protein</fullName>
    </recommendedName>
</protein>